<evidence type="ECO:0000313" key="3">
    <source>
        <dbReference type="Proteomes" id="UP001500552"/>
    </source>
</evidence>
<sequence length="81" mass="9050">MSNILCLEGAMATAKRKTVISNYRAKSVTSKKNTVMRNNQKVASVSLCCKLNMLVPQLQRLNARMQPETQDKKRSGYTSGK</sequence>
<evidence type="ECO:0000313" key="2">
    <source>
        <dbReference type="EMBL" id="GAA4442178.1"/>
    </source>
</evidence>
<dbReference type="EMBL" id="BAABHC010000029">
    <property type="protein sequence ID" value="GAA4442178.1"/>
    <property type="molecule type" value="Genomic_DNA"/>
</dbReference>
<proteinExistence type="predicted"/>
<organism evidence="2 3">
    <name type="scientific">Pontibacter saemangeumensis</name>
    <dbReference type="NCBI Taxonomy" id="1084525"/>
    <lineage>
        <taxon>Bacteria</taxon>
        <taxon>Pseudomonadati</taxon>
        <taxon>Bacteroidota</taxon>
        <taxon>Cytophagia</taxon>
        <taxon>Cytophagales</taxon>
        <taxon>Hymenobacteraceae</taxon>
        <taxon>Pontibacter</taxon>
    </lineage>
</organism>
<protein>
    <submittedName>
        <fullName evidence="2">Uncharacterized protein</fullName>
    </submittedName>
</protein>
<keyword evidence="3" id="KW-1185">Reference proteome</keyword>
<comment type="caution">
    <text evidence="2">The sequence shown here is derived from an EMBL/GenBank/DDBJ whole genome shotgun (WGS) entry which is preliminary data.</text>
</comment>
<dbReference type="Proteomes" id="UP001500552">
    <property type="component" value="Unassembled WGS sequence"/>
</dbReference>
<reference evidence="3" key="1">
    <citation type="journal article" date="2019" name="Int. J. Syst. Evol. Microbiol.">
        <title>The Global Catalogue of Microorganisms (GCM) 10K type strain sequencing project: providing services to taxonomists for standard genome sequencing and annotation.</title>
        <authorList>
            <consortium name="The Broad Institute Genomics Platform"/>
            <consortium name="The Broad Institute Genome Sequencing Center for Infectious Disease"/>
            <person name="Wu L."/>
            <person name="Ma J."/>
        </authorList>
    </citation>
    <scope>NUCLEOTIDE SEQUENCE [LARGE SCALE GENOMIC DNA]</scope>
    <source>
        <strain evidence="3">JCM 17926</strain>
    </source>
</reference>
<name>A0ABP8M0U2_9BACT</name>
<feature type="region of interest" description="Disordered" evidence="1">
    <location>
        <begin position="62"/>
        <end position="81"/>
    </location>
</feature>
<gene>
    <name evidence="2" type="ORF">GCM10023188_41600</name>
</gene>
<accession>A0ABP8M0U2</accession>
<evidence type="ECO:0000256" key="1">
    <source>
        <dbReference type="SAM" id="MobiDB-lite"/>
    </source>
</evidence>